<sequence>MKFYKEKFLKHDKERFKKYLEDVKAGKTTIAAGALLPHEIIWSLEDGDGGEVAELQWKRIVD</sequence>
<dbReference type="AlphaFoldDB" id="A0A392V1J6"/>
<dbReference type="PANTHER" id="PTHR31373">
    <property type="entry name" value="OS06G0652100 PROTEIN"/>
    <property type="match status" value="1"/>
</dbReference>
<name>A0A392V1J6_9FABA</name>
<accession>A0A392V1J6</accession>
<proteinExistence type="predicted"/>
<dbReference type="Pfam" id="PF11443">
    <property type="entry name" value="DUF2828"/>
    <property type="match status" value="1"/>
</dbReference>
<keyword evidence="3" id="KW-1185">Reference proteome</keyword>
<feature type="non-terminal residue" evidence="2">
    <location>
        <position position="62"/>
    </location>
</feature>
<dbReference type="InterPro" id="IPR011205">
    <property type="entry name" value="UCP015417_vWA"/>
</dbReference>
<organism evidence="2 3">
    <name type="scientific">Trifolium medium</name>
    <dbReference type="NCBI Taxonomy" id="97028"/>
    <lineage>
        <taxon>Eukaryota</taxon>
        <taxon>Viridiplantae</taxon>
        <taxon>Streptophyta</taxon>
        <taxon>Embryophyta</taxon>
        <taxon>Tracheophyta</taxon>
        <taxon>Spermatophyta</taxon>
        <taxon>Magnoliopsida</taxon>
        <taxon>eudicotyledons</taxon>
        <taxon>Gunneridae</taxon>
        <taxon>Pentapetalae</taxon>
        <taxon>rosids</taxon>
        <taxon>fabids</taxon>
        <taxon>Fabales</taxon>
        <taxon>Fabaceae</taxon>
        <taxon>Papilionoideae</taxon>
        <taxon>50 kb inversion clade</taxon>
        <taxon>NPAAA clade</taxon>
        <taxon>Hologalegina</taxon>
        <taxon>IRL clade</taxon>
        <taxon>Trifolieae</taxon>
        <taxon>Trifolium</taxon>
    </lineage>
</organism>
<evidence type="ECO:0000313" key="3">
    <source>
        <dbReference type="Proteomes" id="UP000265520"/>
    </source>
</evidence>
<feature type="domain" description="DUF2828" evidence="1">
    <location>
        <begin position="1"/>
        <end position="62"/>
    </location>
</feature>
<protein>
    <submittedName>
        <fullName evidence="2">Plant/T31B5-30 protein</fullName>
    </submittedName>
</protein>
<dbReference type="PANTHER" id="PTHR31373:SF17">
    <property type="entry name" value="OS06G0652100 PROTEIN"/>
    <property type="match status" value="1"/>
</dbReference>
<evidence type="ECO:0000313" key="2">
    <source>
        <dbReference type="EMBL" id="MCI82126.1"/>
    </source>
</evidence>
<reference evidence="2 3" key="1">
    <citation type="journal article" date="2018" name="Front. Plant Sci.">
        <title>Red Clover (Trifolium pratense) and Zigzag Clover (T. medium) - A Picture of Genomic Similarities and Differences.</title>
        <authorList>
            <person name="Dluhosova J."/>
            <person name="Istvanek J."/>
            <person name="Nedelnik J."/>
            <person name="Repkova J."/>
        </authorList>
    </citation>
    <scope>NUCLEOTIDE SEQUENCE [LARGE SCALE GENOMIC DNA]</scope>
    <source>
        <strain evidence="3">cv. 10/8</strain>
        <tissue evidence="2">Leaf</tissue>
    </source>
</reference>
<comment type="caution">
    <text evidence="2">The sequence shown here is derived from an EMBL/GenBank/DDBJ whole genome shotgun (WGS) entry which is preliminary data.</text>
</comment>
<dbReference type="EMBL" id="LXQA011035656">
    <property type="protein sequence ID" value="MCI82126.1"/>
    <property type="molecule type" value="Genomic_DNA"/>
</dbReference>
<dbReference type="Proteomes" id="UP000265520">
    <property type="component" value="Unassembled WGS sequence"/>
</dbReference>
<dbReference type="InterPro" id="IPR058580">
    <property type="entry name" value="DUF2828"/>
</dbReference>
<evidence type="ECO:0000259" key="1">
    <source>
        <dbReference type="Pfam" id="PF11443"/>
    </source>
</evidence>